<dbReference type="Proteomes" id="UP000037507">
    <property type="component" value="Unassembled WGS sequence"/>
</dbReference>
<proteinExistence type="predicted"/>
<evidence type="ECO:0000259" key="2">
    <source>
        <dbReference type="Pfam" id="PF01814"/>
    </source>
</evidence>
<dbReference type="PANTHER" id="PTHR35585:SF1">
    <property type="entry name" value="HHE DOMAIN PROTEIN (AFU_ORTHOLOGUE AFUA_4G00730)"/>
    <property type="match status" value="1"/>
</dbReference>
<dbReference type="PANTHER" id="PTHR35585">
    <property type="entry name" value="HHE DOMAIN PROTEIN (AFU_ORTHOLOGUE AFUA_4G00730)"/>
    <property type="match status" value="1"/>
</dbReference>
<evidence type="ECO:0000313" key="3">
    <source>
        <dbReference type="EMBL" id="PVE42893.1"/>
    </source>
</evidence>
<dbReference type="EMBL" id="LFYT02000010">
    <property type="protein sequence ID" value="PVE42893.1"/>
    <property type="molecule type" value="Genomic_DNA"/>
</dbReference>
<gene>
    <name evidence="3" type="ORF">H663_010260</name>
</gene>
<dbReference type="RefSeq" id="WP_083451357.1">
    <property type="nucleotide sequence ID" value="NZ_LFYT02000010.1"/>
</dbReference>
<protein>
    <submittedName>
        <fullName evidence="3">Hemerythrin</fullName>
    </submittedName>
</protein>
<feature type="compositionally biased region" description="Polar residues" evidence="1">
    <location>
        <begin position="1"/>
        <end position="24"/>
    </location>
</feature>
<organism evidence="3 4">
    <name type="scientific">Limnohabitans planktonicus II-D5</name>
    <dbReference type="NCBI Taxonomy" id="1293045"/>
    <lineage>
        <taxon>Bacteria</taxon>
        <taxon>Pseudomonadati</taxon>
        <taxon>Pseudomonadota</taxon>
        <taxon>Betaproteobacteria</taxon>
        <taxon>Burkholderiales</taxon>
        <taxon>Comamonadaceae</taxon>
        <taxon>Limnohabitans</taxon>
    </lineage>
</organism>
<dbReference type="InterPro" id="IPR012312">
    <property type="entry name" value="Hemerythrin-like"/>
</dbReference>
<accession>A0A2T7UDW9</accession>
<evidence type="ECO:0000256" key="1">
    <source>
        <dbReference type="SAM" id="MobiDB-lite"/>
    </source>
</evidence>
<dbReference type="OrthoDB" id="5512987at2"/>
<dbReference type="AlphaFoldDB" id="A0A2T7UDW9"/>
<sequence>MATSNRANAAKKTPQTNTSANSRAQAKHSNKTGSKPKDAIAILRADHSLVSGLFAEYEKTRSVSKKKTLVSKICTELSVHAQVEEEIFYPAVKAALRDKELVPEATVEHATLKDLISQVEGIEPDGEMFDAKIKVMAEYVKHHVKEEQNEMFPKAKSTKLDMVDLGERILARKDELKPEMGLPKENPKVSGSMKEGAALTT</sequence>
<dbReference type="Gene3D" id="1.20.120.520">
    <property type="entry name" value="nmb1532 protein domain like"/>
    <property type="match status" value="1"/>
</dbReference>
<comment type="caution">
    <text evidence="3">The sequence shown here is derived from an EMBL/GenBank/DDBJ whole genome shotgun (WGS) entry which is preliminary data.</text>
</comment>
<keyword evidence="4" id="KW-1185">Reference proteome</keyword>
<feature type="region of interest" description="Disordered" evidence="1">
    <location>
        <begin position="175"/>
        <end position="201"/>
    </location>
</feature>
<dbReference type="Pfam" id="PF01814">
    <property type="entry name" value="Hemerythrin"/>
    <property type="match status" value="1"/>
</dbReference>
<feature type="domain" description="Hemerythrin-like" evidence="2">
    <location>
        <begin position="39"/>
        <end position="155"/>
    </location>
</feature>
<feature type="region of interest" description="Disordered" evidence="1">
    <location>
        <begin position="1"/>
        <end position="38"/>
    </location>
</feature>
<name>A0A2T7UDW9_9BURK</name>
<reference evidence="3" key="1">
    <citation type="submission" date="2017-04" db="EMBL/GenBank/DDBJ databases">
        <title>Unexpected and diverse lifestyles within the genus Limnohabitans.</title>
        <authorList>
            <person name="Kasalicky V."/>
            <person name="Mehrshad M."/>
            <person name="Andrei S.-A."/>
            <person name="Salcher M."/>
            <person name="Kratochvilova H."/>
            <person name="Simek K."/>
            <person name="Ghai R."/>
        </authorList>
    </citation>
    <scope>NUCLEOTIDE SEQUENCE [LARGE SCALE GENOMIC DNA]</scope>
    <source>
        <strain evidence="3">II-D5</strain>
    </source>
</reference>
<dbReference type="CDD" id="cd12108">
    <property type="entry name" value="Hr-like"/>
    <property type="match status" value="1"/>
</dbReference>
<evidence type="ECO:0000313" key="4">
    <source>
        <dbReference type="Proteomes" id="UP000037507"/>
    </source>
</evidence>